<dbReference type="AlphaFoldDB" id="A0A0N0U650"/>
<organism evidence="1 2">
    <name type="scientific">Melipona quadrifasciata</name>
    <dbReference type="NCBI Taxonomy" id="166423"/>
    <lineage>
        <taxon>Eukaryota</taxon>
        <taxon>Metazoa</taxon>
        <taxon>Ecdysozoa</taxon>
        <taxon>Arthropoda</taxon>
        <taxon>Hexapoda</taxon>
        <taxon>Insecta</taxon>
        <taxon>Pterygota</taxon>
        <taxon>Neoptera</taxon>
        <taxon>Endopterygota</taxon>
        <taxon>Hymenoptera</taxon>
        <taxon>Apocrita</taxon>
        <taxon>Aculeata</taxon>
        <taxon>Apoidea</taxon>
        <taxon>Anthophila</taxon>
        <taxon>Apidae</taxon>
        <taxon>Melipona</taxon>
    </lineage>
</organism>
<dbReference type="Proteomes" id="UP000053105">
    <property type="component" value="Unassembled WGS sequence"/>
</dbReference>
<reference evidence="1 2" key="1">
    <citation type="submission" date="2015-07" db="EMBL/GenBank/DDBJ databases">
        <title>The genome of Melipona quadrifasciata.</title>
        <authorList>
            <person name="Pan H."/>
            <person name="Kapheim K."/>
        </authorList>
    </citation>
    <scope>NUCLEOTIDE SEQUENCE [LARGE SCALE GENOMIC DNA]</scope>
    <source>
        <strain evidence="1">0111107301</strain>
        <tissue evidence="1">Whole body</tissue>
    </source>
</reference>
<keyword evidence="2" id="KW-1185">Reference proteome</keyword>
<dbReference type="OrthoDB" id="10471711at2759"/>
<dbReference type="EMBL" id="KQ435737">
    <property type="protein sequence ID" value="KOX76958.1"/>
    <property type="molecule type" value="Genomic_DNA"/>
</dbReference>
<proteinExistence type="predicted"/>
<gene>
    <name evidence="1" type="ORF">WN51_10814</name>
</gene>
<protein>
    <submittedName>
        <fullName evidence="1">Uncharacterized protein</fullName>
    </submittedName>
</protein>
<name>A0A0N0U650_9HYME</name>
<accession>A0A0N0U650</accession>
<sequence length="116" mass="13223">MNEIKCHVSVAGEGHKRKPARKSTRDEKQYGVVEVVTTGKPVTFRIANQTAFRERATKLRSEQNLAKFKTPNCTLWDVSPTTVTELQWKQVIFFELTRRGGNVPPPVRPFTTHTDV</sequence>
<evidence type="ECO:0000313" key="1">
    <source>
        <dbReference type="EMBL" id="KOX76958.1"/>
    </source>
</evidence>
<evidence type="ECO:0000313" key="2">
    <source>
        <dbReference type="Proteomes" id="UP000053105"/>
    </source>
</evidence>